<accession>A0A3M8P5S3</accession>
<keyword evidence="8" id="KW-1185">Reference proteome</keyword>
<dbReference type="PROSITE" id="PS50042">
    <property type="entry name" value="CNMP_BINDING_3"/>
    <property type="match status" value="1"/>
</dbReference>
<dbReference type="EMBL" id="RIAX01000008">
    <property type="protein sequence ID" value="RNF39036.1"/>
    <property type="molecule type" value="Genomic_DNA"/>
</dbReference>
<dbReference type="Pfam" id="PF13545">
    <property type="entry name" value="HTH_Crp_2"/>
    <property type="match status" value="1"/>
</dbReference>
<evidence type="ECO:0000256" key="3">
    <source>
        <dbReference type="ARBA" id="ARBA00023159"/>
    </source>
</evidence>
<gene>
    <name evidence="7" type="ORF">EEX84_11660</name>
</gene>
<dbReference type="PROSITE" id="PS51063">
    <property type="entry name" value="HTH_CRP_2"/>
    <property type="match status" value="1"/>
</dbReference>
<name>A0A3M8P5S3_9BACL</name>
<dbReference type="AlphaFoldDB" id="A0A3M8P5S3"/>
<dbReference type="Gene3D" id="1.10.10.10">
    <property type="entry name" value="Winged helix-like DNA-binding domain superfamily/Winged helix DNA-binding domain"/>
    <property type="match status" value="1"/>
</dbReference>
<dbReference type="Proteomes" id="UP000275473">
    <property type="component" value="Unassembled WGS sequence"/>
</dbReference>
<evidence type="ECO:0000259" key="5">
    <source>
        <dbReference type="PROSITE" id="PS50042"/>
    </source>
</evidence>
<dbReference type="SMART" id="SM00100">
    <property type="entry name" value="cNMP"/>
    <property type="match status" value="1"/>
</dbReference>
<feature type="domain" description="HTH crp-type" evidence="6">
    <location>
        <begin position="187"/>
        <end position="261"/>
    </location>
</feature>
<dbReference type="GO" id="GO:0003677">
    <property type="term" value="F:DNA binding"/>
    <property type="evidence" value="ECO:0007669"/>
    <property type="project" value="UniProtKB-KW"/>
</dbReference>
<keyword evidence="4" id="KW-0804">Transcription</keyword>
<dbReference type="InterPro" id="IPR012318">
    <property type="entry name" value="HTH_CRP"/>
</dbReference>
<dbReference type="InterPro" id="IPR014710">
    <property type="entry name" value="RmlC-like_jellyroll"/>
</dbReference>
<dbReference type="SMART" id="SM00419">
    <property type="entry name" value="HTH_CRP"/>
    <property type="match status" value="1"/>
</dbReference>
<dbReference type="InterPro" id="IPR000595">
    <property type="entry name" value="cNMP-bd_dom"/>
</dbReference>
<keyword evidence="2" id="KW-0238">DNA-binding</keyword>
<comment type="caution">
    <text evidence="7">The sequence shown here is derived from an EMBL/GenBank/DDBJ whole genome shotgun (WGS) entry which is preliminary data.</text>
</comment>
<protein>
    <submittedName>
        <fullName evidence="7">Crp/Fnr family transcriptional regulator</fullName>
    </submittedName>
</protein>
<keyword evidence="3" id="KW-0010">Activator</keyword>
<dbReference type="Pfam" id="PF00027">
    <property type="entry name" value="cNMP_binding"/>
    <property type="match status" value="1"/>
</dbReference>
<evidence type="ECO:0000256" key="2">
    <source>
        <dbReference type="ARBA" id="ARBA00023125"/>
    </source>
</evidence>
<evidence type="ECO:0000256" key="1">
    <source>
        <dbReference type="ARBA" id="ARBA00023015"/>
    </source>
</evidence>
<proteinExistence type="predicted"/>
<dbReference type="InterPro" id="IPR036388">
    <property type="entry name" value="WH-like_DNA-bd_sf"/>
</dbReference>
<organism evidence="7 8">
    <name type="scientific">Planococcus salinus</name>
    <dbReference type="NCBI Taxonomy" id="1848460"/>
    <lineage>
        <taxon>Bacteria</taxon>
        <taxon>Bacillati</taxon>
        <taxon>Bacillota</taxon>
        <taxon>Bacilli</taxon>
        <taxon>Bacillales</taxon>
        <taxon>Caryophanaceae</taxon>
        <taxon>Planococcus</taxon>
    </lineage>
</organism>
<dbReference type="SUPFAM" id="SSF51206">
    <property type="entry name" value="cAMP-binding domain-like"/>
    <property type="match status" value="1"/>
</dbReference>
<evidence type="ECO:0000313" key="8">
    <source>
        <dbReference type="Proteomes" id="UP000275473"/>
    </source>
</evidence>
<reference evidence="7 8" key="1">
    <citation type="journal article" date="2018" name="Int. J. Syst. Evol. Microbiol.">
        <title>Planococcus salinus sp. nov., a moderately halophilic bacterium isolated from a saline-alkali soil.</title>
        <authorList>
            <person name="Gan L."/>
        </authorList>
    </citation>
    <scope>NUCLEOTIDE SEQUENCE [LARGE SCALE GENOMIC DNA]</scope>
    <source>
        <strain evidence="7 8">LCB217</strain>
    </source>
</reference>
<feature type="domain" description="Cyclic nucleotide-binding" evidence="5">
    <location>
        <begin position="49"/>
        <end position="128"/>
    </location>
</feature>
<dbReference type="CDD" id="cd00038">
    <property type="entry name" value="CAP_ED"/>
    <property type="match status" value="1"/>
</dbReference>
<dbReference type="SUPFAM" id="SSF46785">
    <property type="entry name" value="Winged helix' DNA-binding domain"/>
    <property type="match status" value="1"/>
</dbReference>
<dbReference type="InterPro" id="IPR018490">
    <property type="entry name" value="cNMP-bd_dom_sf"/>
</dbReference>
<dbReference type="CDD" id="cd00092">
    <property type="entry name" value="HTH_CRP"/>
    <property type="match status" value="1"/>
</dbReference>
<keyword evidence="1" id="KW-0805">Transcription regulation</keyword>
<evidence type="ECO:0000313" key="7">
    <source>
        <dbReference type="EMBL" id="RNF39036.1"/>
    </source>
</evidence>
<evidence type="ECO:0000259" key="6">
    <source>
        <dbReference type="PROSITE" id="PS51063"/>
    </source>
</evidence>
<dbReference type="InterPro" id="IPR036390">
    <property type="entry name" value="WH_DNA-bd_sf"/>
</dbReference>
<sequence length="267" mass="30263">MALWEQLESWILLWKMGNSFLKCSAEVIFIYQPFWDKMNLVLVMGVVAMLRELSPWLDNTDCDWSSVYQYGVEKTIDVNETIYSVGQQASDVYIIKEGRVRLFHTSSDGREKALLIMCGGTVIGDSNLHGNYFENAITASKTTYIKMEASLFASIVSGKEDFLPQYTAFLNRKAQTLAILNLLGAYYDSETRIRYTMFHLANQFGQPSEEGAVKILMQFTQQELADLIGTSRVTVANMINSFVHQGLIEKEGRSYIIPSVENLLPVE</sequence>
<dbReference type="GO" id="GO:0006355">
    <property type="term" value="P:regulation of DNA-templated transcription"/>
    <property type="evidence" value="ECO:0007669"/>
    <property type="project" value="InterPro"/>
</dbReference>
<dbReference type="Gene3D" id="2.60.120.10">
    <property type="entry name" value="Jelly Rolls"/>
    <property type="match status" value="1"/>
</dbReference>
<evidence type="ECO:0000256" key="4">
    <source>
        <dbReference type="ARBA" id="ARBA00023163"/>
    </source>
</evidence>